<feature type="region of interest" description="Disordered" evidence="6">
    <location>
        <begin position="1142"/>
        <end position="1667"/>
    </location>
</feature>
<dbReference type="Gene3D" id="1.20.1060.20">
    <property type="match status" value="1"/>
</dbReference>
<dbReference type="InterPro" id="IPR010935">
    <property type="entry name" value="SMC_hinge"/>
</dbReference>
<feature type="compositionally biased region" description="Basic and acidic residues" evidence="6">
    <location>
        <begin position="2060"/>
        <end position="2070"/>
    </location>
</feature>
<feature type="domain" description="Fibrillar collagen NC1" evidence="7">
    <location>
        <begin position="2202"/>
        <end position="2425"/>
    </location>
</feature>
<feature type="compositionally biased region" description="Low complexity" evidence="6">
    <location>
        <begin position="1889"/>
        <end position="1929"/>
    </location>
</feature>
<feature type="compositionally biased region" description="Basic and acidic residues" evidence="6">
    <location>
        <begin position="1552"/>
        <end position="1561"/>
    </location>
</feature>
<evidence type="ECO:0000256" key="5">
    <source>
        <dbReference type="SAM" id="Coils"/>
    </source>
</evidence>
<accession>A0A151X8A6</accession>
<feature type="compositionally biased region" description="Low complexity" evidence="6">
    <location>
        <begin position="1363"/>
        <end position="1378"/>
    </location>
</feature>
<dbReference type="Gene3D" id="3.30.70.1620">
    <property type="match status" value="1"/>
</dbReference>
<evidence type="ECO:0000256" key="3">
    <source>
        <dbReference type="ARBA" id="ARBA00023054"/>
    </source>
</evidence>
<feature type="region of interest" description="Disordered" evidence="6">
    <location>
        <begin position="1728"/>
        <end position="1838"/>
    </location>
</feature>
<feature type="coiled-coil region" evidence="5">
    <location>
        <begin position="577"/>
        <end position="604"/>
    </location>
</feature>
<dbReference type="SMART" id="SM00968">
    <property type="entry name" value="SMC_hinge"/>
    <property type="match status" value="1"/>
</dbReference>
<dbReference type="GO" id="GO:0030198">
    <property type="term" value="P:extracellular matrix organization"/>
    <property type="evidence" value="ECO:0007669"/>
    <property type="project" value="TreeGrafter"/>
</dbReference>
<evidence type="ECO:0000256" key="4">
    <source>
        <dbReference type="ARBA" id="ARBA00023119"/>
    </source>
</evidence>
<dbReference type="SMART" id="SM00038">
    <property type="entry name" value="COLFI"/>
    <property type="match status" value="1"/>
</dbReference>
<dbReference type="PROSITE" id="PS51461">
    <property type="entry name" value="NC1_FIB"/>
    <property type="match status" value="1"/>
</dbReference>
<dbReference type="Pfam" id="PF01410">
    <property type="entry name" value="COLFI"/>
    <property type="match status" value="1"/>
</dbReference>
<sequence length="2425" mass="259827">MTELRKIGLDVKAGNFLIPQGYIACVAMKKPKDLTAMFEKITNSNEYKADYDRLKLELSNVAIKINFENKLKKQILIEKKYAIMEKAETEKYLKLKEQYIYVKIFINYLYYKNIIACIFHMFVIKVKRYMELTNEVECRAQNSVKQIKSLMHDLQEDHTKFDNENRRKEELEDKEKQMILKKINLETRFEKLQDLSTKFKATLMEKTEKIQELNKKITETRNKLLNLENDIVKITEELSEADIDKNSILHRNKKNETINMLKQFYSGVYGRLFDLCKPIHSRYNVAATKVFGQNINAIVVDTTYTAIQCIQLLKREKIGIEIFLPLDSIKNIILNERLRVIEEPQNVKLLYDVLNILSPRINSAVLFVTKNTLVCETSEHARMLAYPDDKQEAYDCVSLDGCFYRKEGLMSGGQADLIVKAKQWDERRILTLKEQKAQLMRELRNLPKISLMQSEVDIINIEINALTRQNKYVETDIKDTKDRNSLYFNFIINVRPRFVNENKSVEIQKELDMIDGEKNALNLAIIVIDDNMQKKNKEIKNMEKYINSIKNEIFVDFCNDINVPDISYYENNDLRIYQEKKTRQLELEQQYNRIENQLRFENKTDIESKVLKWQQAVEHADIEWNKVYQQERHAKIKIEQKETKISKLKDNYTNVAKDLEDVKKKLDEHKSQISVNEKLYLEGRKAHIAVQRKIQQIKIECNIILKECKMEDINIPMSETHRRLEESFFTSNSCSSIELSEDCGILTKIDFSQLPEEICNFTQEKLRDMTLQLNEKITKIENELNDLVNLKVDEKIDIIKQRMQKINTNLQNYRNKYDEITMQFESVKAKRYKSFSDCLERVTAEIDHIYKRLVNNTSAQAIILPDNFEEPYAGNIIYNCIAPYKGFQPLQYLSDGEKSMASLALLFAIERYKQIPFFIMDEGDAALDKMNIKNIISFIRSQETSIQFITISLRKELYRNADALVGVTVQRDFTMRRRALELITGLLVVQLLLPLPDQVNAVKNRLRKQRSKPQEHQAQQSSNNYEYDYNYENYDEYDEKNVFFQVLSTEILPGESNIYSSVAVPGIRGSPGRPGDAGRPGDSGYPGQPGTPGIPGPPGPPGPVPDVSLYYQQLALSQANEDKGPTDAAASLYGPETLPYIQAQVGPMGPQGSPGSPGPPGPQGFQGTRGETGELGSPGPPGMPGPRGLPGLPGKDGISGEDGETGLPGSPGPVGQRGLPGIPGLPGLKGHRGFPGLDGAKGEQGISGEKGSMGSPGSMGLVGPMGPAGPRGERGREGSPGPPGLRGLDGIAGSPGQPGVIGKPGSPGFPGNPGIKGDQGLQGPTGNQGLQGPRGESGRPGQPGETGPQGPQGKDGIPGERGAIGAIGPVGVIGFPGARGQSGTPGNPGIPGAKGAPGLPGDRGLKGDTGVKGDAGIPGPRGLPGPPGNEGKRGKRGMRGPTGSVGPSGERGVPGERGLPGSDGPSGPQGQSGDRGPPGAVGSKGATGDPGRPGPTGLQGARGLMGRPGASGKTGNPGERGIQGADGKPGEQGLPGLQGLPGPIGTPGERGYPGERGKDGEPGNAGPPGPRGDTGKEGPPGVQGLPGPPGSDGARGLLGPTGPRGFQGLPGAAGNPGVPGKDGEAGVQGRPGPPGMVGDRGERGFPGERGLIGHPGPVGPRGETGIQGSDGLIDFLEREDYLENLDRKEKGVQSDQSAPKVPQVAFYNKISHTKLTNNLIIFRHIGERGPQGEVGPSGPPGEPAERGDPGSPGPIGEPGAPGNPGERGPHGLQGSQGFPGPQGLIGLPGLKGDRGYPGLKGEQGNPGLLGSRGEIGAPGPIGLTGAKGIRGDPGIRGEAGLMGPPGIIGHVGPSGPPGNIGPLGAPGLPGVKGDAGDTGHPGNPGPIGNPGLPGIDGIKGESGSPGSQGPTGSQGPQGPPGERGLSGLPGSPGPIGNRGLRGAPGEIGQPGKIGAEGPPGPPGLIGSPGVPGHTGEIGPEGPTGKPGPPGIGGRPGDKGPPGVPGAAGPSGPPGLPGQSGPTGSIGLTGERGLKGETGLQGVEGPQGPRGKPGPAGVEGIKGDHGEEGQKGAKGHRGFTGLQGLPGSPGLIGEKGIPGLPGLPGKDGEPGIRGNPGREGNPGPIGPAGNPGPRGPLGEEGRQGSPGFPGPPGPPGPPGEVGFGYDAASLAAFIGQGQTKGPDPLGDEPPRIFSKDITEKERRELLLKAYENLKSSFQKLMKPDGEKNSPAKTCRDLFVAYPDKLSGEYWIDPNEGDVRDAILVYCDAEKRATCILPNPSRSPEITHITDQQETWLSEIDNGMKITYKADSNQIGFLQLLSKHANQNITYHCKNSVAYFDYEKKSYKRGLKLLAWNDVELIPRGNQRLRYEMIMDECRIYRNHWGKTVVSYETDKPVRLPILDVALRDIGKPEQSFSIEIGPTCYD</sequence>
<evidence type="ECO:0000256" key="2">
    <source>
        <dbReference type="ARBA" id="ARBA00022525"/>
    </source>
</evidence>
<dbReference type="InterPro" id="IPR050149">
    <property type="entry name" value="Collagen_superfamily"/>
</dbReference>
<feature type="compositionally biased region" description="Low complexity" evidence="6">
    <location>
        <begin position="2088"/>
        <end position="2103"/>
    </location>
</feature>
<dbReference type="Pfam" id="PF02463">
    <property type="entry name" value="SMC_N"/>
    <property type="match status" value="1"/>
</dbReference>
<evidence type="ECO:0000256" key="6">
    <source>
        <dbReference type="SAM" id="MobiDB-lite"/>
    </source>
</evidence>
<keyword evidence="2" id="KW-0964">Secreted</keyword>
<dbReference type="GO" id="GO:0005524">
    <property type="term" value="F:ATP binding"/>
    <property type="evidence" value="ECO:0007669"/>
    <property type="project" value="InterPro"/>
</dbReference>
<keyword evidence="3 5" id="KW-0175">Coiled coil</keyword>
<dbReference type="InterPro" id="IPR003395">
    <property type="entry name" value="RecF/RecN/SMC_N"/>
</dbReference>
<feature type="region of interest" description="Disordered" evidence="6">
    <location>
        <begin position="1063"/>
        <end position="1107"/>
    </location>
</feature>
<feature type="coiled-coil region" evidence="5">
    <location>
        <begin position="763"/>
        <end position="830"/>
    </location>
</feature>
<evidence type="ECO:0000256" key="1">
    <source>
        <dbReference type="ARBA" id="ARBA00004613"/>
    </source>
</evidence>
<feature type="compositionally biased region" description="Pro residues" evidence="6">
    <location>
        <begin position="2147"/>
        <end position="2157"/>
    </location>
</feature>
<dbReference type="InterPro" id="IPR036277">
    <property type="entry name" value="SMC_hinge_sf"/>
</dbReference>
<evidence type="ECO:0000313" key="9">
    <source>
        <dbReference type="Proteomes" id="UP000075809"/>
    </source>
</evidence>
<dbReference type="EMBL" id="KQ982422">
    <property type="protein sequence ID" value="KYQ56611.1"/>
    <property type="molecule type" value="Genomic_DNA"/>
</dbReference>
<dbReference type="GO" id="GO:0030020">
    <property type="term" value="F:extracellular matrix structural constituent conferring tensile strength"/>
    <property type="evidence" value="ECO:0007669"/>
    <property type="project" value="TreeGrafter"/>
</dbReference>
<dbReference type="Proteomes" id="UP000075809">
    <property type="component" value="Unassembled WGS sequence"/>
</dbReference>
<dbReference type="FunFam" id="2.60.120.1000:FF:000007">
    <property type="entry name" value="Collagen type V alpha 3 chain"/>
    <property type="match status" value="1"/>
</dbReference>
<dbReference type="GO" id="GO:0005581">
    <property type="term" value="C:collagen trimer"/>
    <property type="evidence" value="ECO:0007669"/>
    <property type="project" value="UniProtKB-KW"/>
</dbReference>
<protein>
    <submittedName>
        <fullName evidence="8">Collagen alpha-2(I) chain</fullName>
    </submittedName>
</protein>
<dbReference type="GO" id="GO:0051276">
    <property type="term" value="P:chromosome organization"/>
    <property type="evidence" value="ECO:0007669"/>
    <property type="project" value="InterPro"/>
</dbReference>
<feature type="compositionally biased region" description="Low complexity" evidence="6">
    <location>
        <begin position="1778"/>
        <end position="1790"/>
    </location>
</feature>
<feature type="region of interest" description="Disordered" evidence="6">
    <location>
        <begin position="1851"/>
        <end position="2163"/>
    </location>
</feature>
<dbReference type="PANTHER" id="PTHR24023:SF1090">
    <property type="entry name" value="ALPHA2(IV)-LIKE COLLAGEN"/>
    <property type="match status" value="1"/>
</dbReference>
<feature type="region of interest" description="Disordered" evidence="6">
    <location>
        <begin position="1005"/>
        <end position="1026"/>
    </location>
</feature>
<dbReference type="InterPro" id="IPR027417">
    <property type="entry name" value="P-loop_NTPase"/>
</dbReference>
<name>A0A151X8A6_9HYME</name>
<dbReference type="Gene3D" id="2.60.120.1000">
    <property type="match status" value="1"/>
</dbReference>
<organism evidence="8 9">
    <name type="scientific">Mycetomoellerius zeteki</name>
    <dbReference type="NCBI Taxonomy" id="64791"/>
    <lineage>
        <taxon>Eukaryota</taxon>
        <taxon>Metazoa</taxon>
        <taxon>Ecdysozoa</taxon>
        <taxon>Arthropoda</taxon>
        <taxon>Hexapoda</taxon>
        <taxon>Insecta</taxon>
        <taxon>Pterygota</taxon>
        <taxon>Neoptera</taxon>
        <taxon>Endopterygota</taxon>
        <taxon>Hymenoptera</taxon>
        <taxon>Apocrita</taxon>
        <taxon>Aculeata</taxon>
        <taxon>Formicoidea</taxon>
        <taxon>Formicidae</taxon>
        <taxon>Myrmicinae</taxon>
        <taxon>Mycetomoellerius</taxon>
    </lineage>
</organism>
<gene>
    <name evidence="8" type="ORF">ALC60_04467</name>
</gene>
<feature type="coiled-coil region" evidence="5">
    <location>
        <begin position="151"/>
        <end position="244"/>
    </location>
</feature>
<evidence type="ECO:0000259" key="7">
    <source>
        <dbReference type="PROSITE" id="PS51461"/>
    </source>
</evidence>
<proteinExistence type="predicted"/>
<dbReference type="GO" id="GO:0031012">
    <property type="term" value="C:extracellular matrix"/>
    <property type="evidence" value="ECO:0007669"/>
    <property type="project" value="TreeGrafter"/>
</dbReference>
<dbReference type="GO" id="GO:0005615">
    <property type="term" value="C:extracellular space"/>
    <property type="evidence" value="ECO:0007669"/>
    <property type="project" value="TreeGrafter"/>
</dbReference>
<dbReference type="SUPFAM" id="SSF75553">
    <property type="entry name" value="Smc hinge domain"/>
    <property type="match status" value="1"/>
</dbReference>
<feature type="compositionally biased region" description="Low complexity" evidence="6">
    <location>
        <begin position="1219"/>
        <end position="1228"/>
    </location>
</feature>
<dbReference type="Gene3D" id="3.40.50.300">
    <property type="entry name" value="P-loop containing nucleotide triphosphate hydrolases"/>
    <property type="match status" value="2"/>
</dbReference>
<dbReference type="GO" id="GO:0005694">
    <property type="term" value="C:chromosome"/>
    <property type="evidence" value="ECO:0007669"/>
    <property type="project" value="InterPro"/>
</dbReference>
<keyword evidence="9" id="KW-1185">Reference proteome</keyword>
<feature type="compositionally biased region" description="Low complexity" evidence="6">
    <location>
        <begin position="2111"/>
        <end position="2121"/>
    </location>
</feature>
<keyword evidence="4 8" id="KW-0176">Collagen</keyword>
<dbReference type="InterPro" id="IPR000885">
    <property type="entry name" value="Fib_collagen_C"/>
</dbReference>
<feature type="compositionally biased region" description="Low complexity" evidence="6">
    <location>
        <begin position="1964"/>
        <end position="1983"/>
    </location>
</feature>
<feature type="coiled-coil region" evidence="5">
    <location>
        <begin position="631"/>
        <end position="679"/>
    </location>
</feature>
<dbReference type="STRING" id="64791.A0A151X8A6"/>
<feature type="region of interest" description="Disordered" evidence="6">
    <location>
        <begin position="2175"/>
        <end position="2196"/>
    </location>
</feature>
<feature type="compositionally biased region" description="Pro residues" evidence="6">
    <location>
        <begin position="1092"/>
        <end position="1104"/>
    </location>
</feature>
<comment type="subcellular location">
    <subcellularLocation>
        <location evidence="1">Secreted</location>
    </subcellularLocation>
</comment>
<feature type="compositionally biased region" description="Low complexity" evidence="6">
    <location>
        <begin position="1457"/>
        <end position="1478"/>
    </location>
</feature>
<feature type="compositionally biased region" description="Basic and acidic residues" evidence="6">
    <location>
        <begin position="2187"/>
        <end position="2196"/>
    </location>
</feature>
<evidence type="ECO:0000313" key="8">
    <source>
        <dbReference type="EMBL" id="KYQ56611.1"/>
    </source>
</evidence>
<reference evidence="8 9" key="1">
    <citation type="submission" date="2015-09" db="EMBL/GenBank/DDBJ databases">
        <title>Trachymyrmex zeteki WGS genome.</title>
        <authorList>
            <person name="Nygaard S."/>
            <person name="Hu H."/>
            <person name="Boomsma J."/>
            <person name="Zhang G."/>
        </authorList>
    </citation>
    <scope>NUCLEOTIDE SEQUENCE [LARGE SCALE GENOMIC DNA]</scope>
    <source>
        <strain evidence="8">Tzet28-1</strain>
        <tissue evidence="8">Whole body</tissue>
    </source>
</reference>
<feature type="compositionally biased region" description="Low complexity" evidence="6">
    <location>
        <begin position="1531"/>
        <end position="1547"/>
    </location>
</feature>
<feature type="compositionally biased region" description="Low complexity" evidence="6">
    <location>
        <begin position="1339"/>
        <end position="1352"/>
    </location>
</feature>
<dbReference type="InterPro" id="IPR008160">
    <property type="entry name" value="Collagen"/>
</dbReference>
<dbReference type="PANTHER" id="PTHR24023">
    <property type="entry name" value="COLLAGEN ALPHA"/>
    <property type="match status" value="1"/>
</dbReference>
<dbReference type="Pfam" id="PF06470">
    <property type="entry name" value="SMC_hinge"/>
    <property type="match status" value="1"/>
</dbReference>
<dbReference type="Pfam" id="PF01391">
    <property type="entry name" value="Collagen"/>
    <property type="match status" value="6"/>
</dbReference>
<dbReference type="SUPFAM" id="SSF52540">
    <property type="entry name" value="P-loop containing nucleoside triphosphate hydrolases"/>
    <property type="match status" value="1"/>
</dbReference>